<dbReference type="AlphaFoldDB" id="A0A453L8V5"/>
<sequence>PPHTTRPPHDFPSSLSPRSIRRRNHRHPLPFPQIQNHGDGHADRKAMAADLMDPSPSPSQPPRTHARHPQPSPSLYDLDRPCSPPPTSTSQEIEASPPSNHGCLSRR</sequence>
<feature type="compositionally biased region" description="Basic residues" evidence="1">
    <location>
        <begin position="19"/>
        <end position="28"/>
    </location>
</feature>
<organism evidence="2 3">
    <name type="scientific">Aegilops tauschii subsp. strangulata</name>
    <name type="common">Goatgrass</name>
    <dbReference type="NCBI Taxonomy" id="200361"/>
    <lineage>
        <taxon>Eukaryota</taxon>
        <taxon>Viridiplantae</taxon>
        <taxon>Streptophyta</taxon>
        <taxon>Embryophyta</taxon>
        <taxon>Tracheophyta</taxon>
        <taxon>Spermatophyta</taxon>
        <taxon>Magnoliopsida</taxon>
        <taxon>Liliopsida</taxon>
        <taxon>Poales</taxon>
        <taxon>Poaceae</taxon>
        <taxon>BOP clade</taxon>
        <taxon>Pooideae</taxon>
        <taxon>Triticodae</taxon>
        <taxon>Triticeae</taxon>
        <taxon>Triticinae</taxon>
        <taxon>Aegilops</taxon>
    </lineage>
</organism>
<proteinExistence type="predicted"/>
<name>A0A453L8V5_AEGTS</name>
<protein>
    <submittedName>
        <fullName evidence="2">Uncharacterized protein</fullName>
    </submittedName>
</protein>
<accession>A0A453L8V5</accession>
<dbReference type="Gramene" id="AET5Gv20676200.3">
    <property type="protein sequence ID" value="AET5Gv20676200.3"/>
    <property type="gene ID" value="AET5Gv20676200"/>
</dbReference>
<dbReference type="EnsemblPlants" id="AET5Gv20676200.3">
    <property type="protein sequence ID" value="AET5Gv20676200.3"/>
    <property type="gene ID" value="AET5Gv20676200"/>
</dbReference>
<evidence type="ECO:0000256" key="1">
    <source>
        <dbReference type="SAM" id="MobiDB-lite"/>
    </source>
</evidence>
<reference evidence="3" key="2">
    <citation type="journal article" date="2017" name="Nat. Plants">
        <title>The Aegilops tauschii genome reveals multiple impacts of transposons.</title>
        <authorList>
            <person name="Zhao G."/>
            <person name="Zou C."/>
            <person name="Li K."/>
            <person name="Wang K."/>
            <person name="Li T."/>
            <person name="Gao L."/>
            <person name="Zhang X."/>
            <person name="Wang H."/>
            <person name="Yang Z."/>
            <person name="Liu X."/>
            <person name="Jiang W."/>
            <person name="Mao L."/>
            <person name="Kong X."/>
            <person name="Jiao Y."/>
            <person name="Jia J."/>
        </authorList>
    </citation>
    <scope>NUCLEOTIDE SEQUENCE [LARGE SCALE GENOMIC DNA]</scope>
    <source>
        <strain evidence="3">cv. AL8/78</strain>
    </source>
</reference>
<feature type="compositionally biased region" description="Basic and acidic residues" evidence="1">
    <location>
        <begin position="38"/>
        <end position="47"/>
    </location>
</feature>
<reference evidence="3" key="1">
    <citation type="journal article" date="2014" name="Science">
        <title>Ancient hybridizations among the ancestral genomes of bread wheat.</title>
        <authorList>
            <consortium name="International Wheat Genome Sequencing Consortium,"/>
            <person name="Marcussen T."/>
            <person name="Sandve S.R."/>
            <person name="Heier L."/>
            <person name="Spannagl M."/>
            <person name="Pfeifer M."/>
            <person name="Jakobsen K.S."/>
            <person name="Wulff B.B."/>
            <person name="Steuernagel B."/>
            <person name="Mayer K.F."/>
            <person name="Olsen O.A."/>
        </authorList>
    </citation>
    <scope>NUCLEOTIDE SEQUENCE [LARGE SCALE GENOMIC DNA]</scope>
    <source>
        <strain evidence="3">cv. AL8/78</strain>
    </source>
</reference>
<reference evidence="2" key="5">
    <citation type="journal article" date="2021" name="G3 (Bethesda)">
        <title>Aegilops tauschii genome assembly Aet v5.0 features greater sequence contiguity and improved annotation.</title>
        <authorList>
            <person name="Wang L."/>
            <person name="Zhu T."/>
            <person name="Rodriguez J.C."/>
            <person name="Deal K.R."/>
            <person name="Dubcovsky J."/>
            <person name="McGuire P.E."/>
            <person name="Lux T."/>
            <person name="Spannagl M."/>
            <person name="Mayer K.F.X."/>
            <person name="Baldrich P."/>
            <person name="Meyers B.C."/>
            <person name="Huo N."/>
            <person name="Gu Y.Q."/>
            <person name="Zhou H."/>
            <person name="Devos K.M."/>
            <person name="Bennetzen J.L."/>
            <person name="Unver T."/>
            <person name="Budak H."/>
            <person name="Gulick P.J."/>
            <person name="Galiba G."/>
            <person name="Kalapos B."/>
            <person name="Nelson D.R."/>
            <person name="Li P."/>
            <person name="You F.M."/>
            <person name="Luo M.C."/>
            <person name="Dvorak J."/>
        </authorList>
    </citation>
    <scope>NUCLEOTIDE SEQUENCE [LARGE SCALE GENOMIC DNA]</scope>
    <source>
        <strain evidence="2">cv. AL8/78</strain>
    </source>
</reference>
<evidence type="ECO:0000313" key="2">
    <source>
        <dbReference type="EnsemblPlants" id="AET5Gv20676200.3"/>
    </source>
</evidence>
<feature type="compositionally biased region" description="Polar residues" evidence="1">
    <location>
        <begin position="88"/>
        <end position="99"/>
    </location>
</feature>
<reference evidence="2" key="4">
    <citation type="submission" date="2019-03" db="UniProtKB">
        <authorList>
            <consortium name="EnsemblPlants"/>
        </authorList>
    </citation>
    <scope>IDENTIFICATION</scope>
</reference>
<keyword evidence="3" id="KW-1185">Reference proteome</keyword>
<dbReference type="Proteomes" id="UP000015105">
    <property type="component" value="Chromosome 5D"/>
</dbReference>
<reference evidence="2" key="3">
    <citation type="journal article" date="2017" name="Nature">
        <title>Genome sequence of the progenitor of the wheat D genome Aegilops tauschii.</title>
        <authorList>
            <person name="Luo M.C."/>
            <person name="Gu Y.Q."/>
            <person name="Puiu D."/>
            <person name="Wang H."/>
            <person name="Twardziok S.O."/>
            <person name="Deal K.R."/>
            <person name="Huo N."/>
            <person name="Zhu T."/>
            <person name="Wang L."/>
            <person name="Wang Y."/>
            <person name="McGuire P.E."/>
            <person name="Liu S."/>
            <person name="Long H."/>
            <person name="Ramasamy R.K."/>
            <person name="Rodriguez J.C."/>
            <person name="Van S.L."/>
            <person name="Yuan L."/>
            <person name="Wang Z."/>
            <person name="Xia Z."/>
            <person name="Xiao L."/>
            <person name="Anderson O.D."/>
            <person name="Ouyang S."/>
            <person name="Liang Y."/>
            <person name="Zimin A.V."/>
            <person name="Pertea G."/>
            <person name="Qi P."/>
            <person name="Bennetzen J.L."/>
            <person name="Dai X."/>
            <person name="Dawson M.W."/>
            <person name="Muller H.G."/>
            <person name="Kugler K."/>
            <person name="Rivarola-Duarte L."/>
            <person name="Spannagl M."/>
            <person name="Mayer K.F.X."/>
            <person name="Lu F.H."/>
            <person name="Bevan M.W."/>
            <person name="Leroy P."/>
            <person name="Li P."/>
            <person name="You F.M."/>
            <person name="Sun Q."/>
            <person name="Liu Z."/>
            <person name="Lyons E."/>
            <person name="Wicker T."/>
            <person name="Salzberg S.L."/>
            <person name="Devos K.M."/>
            <person name="Dvorak J."/>
        </authorList>
    </citation>
    <scope>NUCLEOTIDE SEQUENCE [LARGE SCALE GENOMIC DNA]</scope>
    <source>
        <strain evidence="2">cv. AL8/78</strain>
    </source>
</reference>
<evidence type="ECO:0000313" key="3">
    <source>
        <dbReference type="Proteomes" id="UP000015105"/>
    </source>
</evidence>
<feature type="region of interest" description="Disordered" evidence="1">
    <location>
        <begin position="1"/>
        <end position="107"/>
    </location>
</feature>